<organism evidence="1 2">
    <name type="scientific">Holdemania filiformis DSM 12042</name>
    <dbReference type="NCBI Taxonomy" id="545696"/>
    <lineage>
        <taxon>Bacteria</taxon>
        <taxon>Bacillati</taxon>
        <taxon>Bacillota</taxon>
        <taxon>Erysipelotrichia</taxon>
        <taxon>Erysipelotrichales</taxon>
        <taxon>Erysipelotrichaceae</taxon>
        <taxon>Holdemania</taxon>
    </lineage>
</organism>
<dbReference type="HOGENOM" id="CLU_3310965_0_0_9"/>
<protein>
    <submittedName>
        <fullName evidence="1">Uncharacterized protein</fullName>
    </submittedName>
</protein>
<reference evidence="1 2" key="1">
    <citation type="submission" date="2008-12" db="EMBL/GenBank/DDBJ databases">
        <authorList>
            <person name="Fulton L."/>
            <person name="Clifton S."/>
            <person name="Fulton B."/>
            <person name="Xu J."/>
            <person name="Minx P."/>
            <person name="Pepin K.H."/>
            <person name="Johnson M."/>
            <person name="Bhonagiri V."/>
            <person name="Nash W.E."/>
            <person name="Mardis E.R."/>
            <person name="Wilson R.K."/>
        </authorList>
    </citation>
    <scope>NUCLEOTIDE SEQUENCE [LARGE SCALE GENOMIC DNA]</scope>
    <source>
        <strain evidence="1 2">DSM 12042</strain>
    </source>
</reference>
<dbReference type="Proteomes" id="UP000005950">
    <property type="component" value="Unassembled WGS sequence"/>
</dbReference>
<reference evidence="1 2" key="2">
    <citation type="submission" date="2009-02" db="EMBL/GenBank/DDBJ databases">
        <title>Draft genome sequence of Holdemania filiformis DSM 12042.</title>
        <authorList>
            <person name="Sudarsanam P."/>
            <person name="Ley R."/>
            <person name="Guruge J."/>
            <person name="Turnbaugh P.J."/>
            <person name="Mahowald M."/>
            <person name="Liep D."/>
            <person name="Gordon J."/>
        </authorList>
    </citation>
    <scope>NUCLEOTIDE SEQUENCE [LARGE SCALE GENOMIC DNA]</scope>
    <source>
        <strain evidence="1 2">DSM 12042</strain>
    </source>
</reference>
<dbReference type="EMBL" id="ACCF01000165">
    <property type="protein sequence ID" value="EEF67146.1"/>
    <property type="molecule type" value="Genomic_DNA"/>
</dbReference>
<comment type="caution">
    <text evidence="1">The sequence shown here is derived from an EMBL/GenBank/DDBJ whole genome shotgun (WGS) entry which is preliminary data.</text>
</comment>
<gene>
    <name evidence="1" type="ORF">HOLDEFILI_02703</name>
</gene>
<evidence type="ECO:0000313" key="2">
    <source>
        <dbReference type="Proteomes" id="UP000005950"/>
    </source>
</evidence>
<sequence>MDDTKKEPAFFAGPSSIYFILFIPMNRSGCFPTFPQLSL</sequence>
<dbReference type="AlphaFoldDB" id="B9YA46"/>
<name>B9YA46_9FIRM</name>
<evidence type="ECO:0000313" key="1">
    <source>
        <dbReference type="EMBL" id="EEF67146.1"/>
    </source>
</evidence>
<proteinExistence type="predicted"/>
<accession>B9YA46</accession>